<comment type="caution">
    <text evidence="2">The sequence shown here is derived from an EMBL/GenBank/DDBJ whole genome shotgun (WGS) entry which is preliminary data.</text>
</comment>
<reference evidence="2 3" key="1">
    <citation type="submission" date="2024-10" db="EMBL/GenBank/DDBJ databases">
        <title>The Natural Products Discovery Center: Release of the First 8490 Sequenced Strains for Exploring Actinobacteria Biosynthetic Diversity.</title>
        <authorList>
            <person name="Kalkreuter E."/>
            <person name="Kautsar S.A."/>
            <person name="Yang D."/>
            <person name="Bader C.D."/>
            <person name="Teijaro C.N."/>
            <person name="Fluegel L."/>
            <person name="Davis C.M."/>
            <person name="Simpson J.R."/>
            <person name="Lauterbach L."/>
            <person name="Steele A.D."/>
            <person name="Gui C."/>
            <person name="Meng S."/>
            <person name="Li G."/>
            <person name="Viehrig K."/>
            <person name="Ye F."/>
            <person name="Su P."/>
            <person name="Kiefer A.F."/>
            <person name="Nichols A."/>
            <person name="Cepeda A.J."/>
            <person name="Yan W."/>
            <person name="Fan B."/>
            <person name="Jiang Y."/>
            <person name="Adhikari A."/>
            <person name="Zheng C.-J."/>
            <person name="Schuster L."/>
            <person name="Cowan T.M."/>
            <person name="Smanski M.J."/>
            <person name="Chevrette M.G."/>
            <person name="De Carvalho L.P.S."/>
            <person name="Shen B."/>
        </authorList>
    </citation>
    <scope>NUCLEOTIDE SEQUENCE [LARGE SCALE GENOMIC DNA]</scope>
    <source>
        <strain evidence="2 3">NPDC019275</strain>
    </source>
</reference>
<proteinExistence type="predicted"/>
<dbReference type="Proteomes" id="UP001611415">
    <property type="component" value="Unassembled WGS sequence"/>
</dbReference>
<dbReference type="EMBL" id="JBIRYO010000003">
    <property type="protein sequence ID" value="MFI2473021.1"/>
    <property type="molecule type" value="Genomic_DNA"/>
</dbReference>
<name>A0ABW7WW04_9NOCA</name>
<feature type="compositionally biased region" description="Polar residues" evidence="1">
    <location>
        <begin position="298"/>
        <end position="314"/>
    </location>
</feature>
<evidence type="ECO:0000313" key="2">
    <source>
        <dbReference type="EMBL" id="MFI2473021.1"/>
    </source>
</evidence>
<sequence>MATVGVSADRRTVRGVLLFHPTADEPASARLDEVEQEIGAATAAETIPEVLEALADRTLSLIENIALTYRTVDERRAIVTQLATGRWRTSSLVSVRAALLAFVRDVPSLDRFETILVLEVADRDMTFILTDAGRSRILGSGTWRAGSEPAAEAHDRVRPTLLAQGLTLDGVALCGGPVTPELLGDCERAFGVPAVIVDDPQAATALGAARVAAAQLPEDAGHDYEPSGATAMAGERRRAGVLLPVGAAAAAVLAASGIAVAHVTDEGVWARTPDQKTSQAQAPATPDPGELTAPIVIESTNPAPATGVPQNSVRPTPHAAARPLDPGDPADPFDPNDPRPRSQSPTVEPTQYDGPAIRDAEPSTPGTEPAATPAVPTTTAVGAPNDAGLFPGESPPPPDGSDPAAISAWWENHLRLNQLWMQGG</sequence>
<gene>
    <name evidence="2" type="ORF">ACH49W_06545</name>
</gene>
<keyword evidence="3" id="KW-1185">Reference proteome</keyword>
<evidence type="ECO:0000256" key="1">
    <source>
        <dbReference type="SAM" id="MobiDB-lite"/>
    </source>
</evidence>
<dbReference type="RefSeq" id="WP_364823517.1">
    <property type="nucleotide sequence ID" value="NZ_JBFAYM010000010.1"/>
</dbReference>
<accession>A0ABW7WW04</accession>
<feature type="compositionally biased region" description="Low complexity" evidence="1">
    <location>
        <begin position="362"/>
        <end position="384"/>
    </location>
</feature>
<protein>
    <submittedName>
        <fullName evidence="2">Uncharacterized protein</fullName>
    </submittedName>
</protein>
<evidence type="ECO:0000313" key="3">
    <source>
        <dbReference type="Proteomes" id="UP001611415"/>
    </source>
</evidence>
<organism evidence="2 3">
    <name type="scientific">Nocardia xishanensis</name>
    <dbReference type="NCBI Taxonomy" id="238964"/>
    <lineage>
        <taxon>Bacteria</taxon>
        <taxon>Bacillati</taxon>
        <taxon>Actinomycetota</taxon>
        <taxon>Actinomycetes</taxon>
        <taxon>Mycobacteriales</taxon>
        <taxon>Nocardiaceae</taxon>
        <taxon>Nocardia</taxon>
    </lineage>
</organism>
<feature type="region of interest" description="Disordered" evidence="1">
    <location>
        <begin position="272"/>
        <end position="406"/>
    </location>
</feature>